<name>A0A9D1P426_9FIRM</name>
<evidence type="ECO:0000313" key="2">
    <source>
        <dbReference type="EMBL" id="HIV26070.1"/>
    </source>
</evidence>
<dbReference type="AlphaFoldDB" id="A0A9D1P426"/>
<protein>
    <submittedName>
        <fullName evidence="2">Spore coat protein CotJB</fullName>
    </submittedName>
</protein>
<reference evidence="2" key="1">
    <citation type="submission" date="2020-10" db="EMBL/GenBank/DDBJ databases">
        <authorList>
            <person name="Gilroy R."/>
        </authorList>
    </citation>
    <scope>NUCLEOTIDE SEQUENCE</scope>
    <source>
        <strain evidence="2">CHK188-20938</strain>
    </source>
</reference>
<dbReference type="InterPro" id="IPR024207">
    <property type="entry name" value="CotJB_dom"/>
</dbReference>
<evidence type="ECO:0000259" key="1">
    <source>
        <dbReference type="Pfam" id="PF12652"/>
    </source>
</evidence>
<keyword evidence="2" id="KW-0167">Capsid protein</keyword>
<organism evidence="2 3">
    <name type="scientific">Candidatus Scatomonas pullistercoris</name>
    <dbReference type="NCBI Taxonomy" id="2840920"/>
    <lineage>
        <taxon>Bacteria</taxon>
        <taxon>Bacillati</taxon>
        <taxon>Bacillota</taxon>
        <taxon>Clostridia</taxon>
        <taxon>Lachnospirales</taxon>
        <taxon>Lachnospiraceae</taxon>
        <taxon>Lachnospiraceae incertae sedis</taxon>
        <taxon>Candidatus Scatomonas</taxon>
    </lineage>
</organism>
<reference evidence="2" key="2">
    <citation type="journal article" date="2021" name="PeerJ">
        <title>Extensive microbial diversity within the chicken gut microbiome revealed by metagenomics and culture.</title>
        <authorList>
            <person name="Gilroy R."/>
            <person name="Ravi A."/>
            <person name="Getino M."/>
            <person name="Pursley I."/>
            <person name="Horton D.L."/>
            <person name="Alikhan N.F."/>
            <person name="Baker D."/>
            <person name="Gharbi K."/>
            <person name="Hall N."/>
            <person name="Watson M."/>
            <person name="Adriaenssens E.M."/>
            <person name="Foster-Nyarko E."/>
            <person name="Jarju S."/>
            <person name="Secka A."/>
            <person name="Antonio M."/>
            <person name="Oren A."/>
            <person name="Chaudhuri R.R."/>
            <person name="La Ragione R."/>
            <person name="Hildebrand F."/>
            <person name="Pallen M.J."/>
        </authorList>
    </citation>
    <scope>NUCLEOTIDE SEQUENCE</scope>
    <source>
        <strain evidence="2">CHK188-20938</strain>
    </source>
</reference>
<dbReference type="Pfam" id="PF11007">
    <property type="entry name" value="CotJA"/>
    <property type="match status" value="1"/>
</dbReference>
<feature type="domain" description="Protein CotJB" evidence="1">
    <location>
        <begin position="61"/>
        <end position="139"/>
    </location>
</feature>
<dbReference type="Proteomes" id="UP000824169">
    <property type="component" value="Unassembled WGS sequence"/>
</dbReference>
<gene>
    <name evidence="2" type="ORF">IAB71_09900</name>
</gene>
<dbReference type="EMBL" id="DVOO01000029">
    <property type="protein sequence ID" value="HIV26070.1"/>
    <property type="molecule type" value="Genomic_DNA"/>
</dbReference>
<sequence length="147" mass="16901">MERQTLAISSVPVQSWGALFCDEEAMRKGTIFRELYKPFFAAEEQTETLQCPGREQTEREKLLARIGETAFVLDDLTLYLDTHAQDPEALSLYREKLQEKEELSRRFAEQFYPLSRCCILNGQRGAEDFCWAGGSLPWEGECGHVEL</sequence>
<accession>A0A9D1P426</accession>
<dbReference type="InterPro" id="IPR020256">
    <property type="entry name" value="Spore_coat_CotJA"/>
</dbReference>
<dbReference type="Pfam" id="PF12652">
    <property type="entry name" value="CotJB"/>
    <property type="match status" value="1"/>
</dbReference>
<comment type="caution">
    <text evidence="2">The sequence shown here is derived from an EMBL/GenBank/DDBJ whole genome shotgun (WGS) entry which is preliminary data.</text>
</comment>
<evidence type="ECO:0000313" key="3">
    <source>
        <dbReference type="Proteomes" id="UP000824169"/>
    </source>
</evidence>
<keyword evidence="2" id="KW-0946">Virion</keyword>
<proteinExistence type="predicted"/>